<dbReference type="NCBIfam" id="TIGR01189">
    <property type="entry name" value="ccmA"/>
    <property type="match status" value="1"/>
</dbReference>
<dbReference type="InterPro" id="IPR003593">
    <property type="entry name" value="AAA+_ATPase"/>
</dbReference>
<evidence type="ECO:0000256" key="3">
    <source>
        <dbReference type="ARBA" id="ARBA00022748"/>
    </source>
</evidence>
<evidence type="ECO:0000256" key="5">
    <source>
        <dbReference type="ARBA" id="ARBA00022967"/>
    </source>
</evidence>
<comment type="caution">
    <text evidence="8">The sequence shown here is derived from an EMBL/GenBank/DDBJ whole genome shotgun (WGS) entry which is preliminary data.</text>
</comment>
<dbReference type="Gene3D" id="3.40.50.300">
    <property type="entry name" value="P-loop containing nucleotide triphosphate hydrolases"/>
    <property type="match status" value="1"/>
</dbReference>
<protein>
    <submittedName>
        <fullName evidence="8">Cytochrome c biogenesis ATP-binding export protein CcmA</fullName>
        <ecNumber evidence="8">3.6.3.41</ecNumber>
    </submittedName>
</protein>
<accession>A0A1J5RTP2</accession>
<keyword evidence="5" id="KW-1278">Translocase</keyword>
<dbReference type="GO" id="GO:0022857">
    <property type="term" value="F:transmembrane transporter activity"/>
    <property type="evidence" value="ECO:0007669"/>
    <property type="project" value="InterPro"/>
</dbReference>
<dbReference type="InterPro" id="IPR003439">
    <property type="entry name" value="ABC_transporter-like_ATP-bd"/>
</dbReference>
<keyword evidence="6" id="KW-0472">Membrane</keyword>
<dbReference type="SMART" id="SM00382">
    <property type="entry name" value="AAA"/>
    <property type="match status" value="1"/>
</dbReference>
<evidence type="ECO:0000259" key="7">
    <source>
        <dbReference type="PROSITE" id="PS50893"/>
    </source>
</evidence>
<evidence type="ECO:0000256" key="6">
    <source>
        <dbReference type="ARBA" id="ARBA00023136"/>
    </source>
</evidence>
<dbReference type="AlphaFoldDB" id="A0A1J5RTP2"/>
<dbReference type="PROSITE" id="PS00211">
    <property type="entry name" value="ABC_TRANSPORTER_1"/>
    <property type="match status" value="1"/>
</dbReference>
<dbReference type="PANTHER" id="PTHR43499:SF1">
    <property type="entry name" value="ABC TRANSPORTER I FAMILY MEMBER 1"/>
    <property type="match status" value="1"/>
</dbReference>
<dbReference type="SUPFAM" id="SSF52540">
    <property type="entry name" value="P-loop containing nucleoside triphosphate hydrolases"/>
    <property type="match status" value="1"/>
</dbReference>
<dbReference type="PROSITE" id="PS50893">
    <property type="entry name" value="ABC_TRANSPORTER_2"/>
    <property type="match status" value="1"/>
</dbReference>
<dbReference type="GO" id="GO:0016887">
    <property type="term" value="F:ATP hydrolysis activity"/>
    <property type="evidence" value="ECO:0007669"/>
    <property type="project" value="InterPro"/>
</dbReference>
<organism evidence="8">
    <name type="scientific">mine drainage metagenome</name>
    <dbReference type="NCBI Taxonomy" id="410659"/>
    <lineage>
        <taxon>unclassified sequences</taxon>
        <taxon>metagenomes</taxon>
        <taxon>ecological metagenomes</taxon>
    </lineage>
</organism>
<keyword evidence="4 8" id="KW-0067">ATP-binding</keyword>
<dbReference type="EC" id="3.6.3.41" evidence="8"/>
<evidence type="ECO:0000256" key="4">
    <source>
        <dbReference type="ARBA" id="ARBA00022840"/>
    </source>
</evidence>
<dbReference type="InterPro" id="IPR005895">
    <property type="entry name" value="ABC_transptr_haem_export_CcmA"/>
</dbReference>
<dbReference type="GO" id="GO:0017004">
    <property type="term" value="P:cytochrome complex assembly"/>
    <property type="evidence" value="ECO:0007669"/>
    <property type="project" value="UniProtKB-KW"/>
</dbReference>
<dbReference type="InterPro" id="IPR027417">
    <property type="entry name" value="P-loop_NTPase"/>
</dbReference>
<name>A0A1J5RTP2_9ZZZZ</name>
<evidence type="ECO:0000313" key="8">
    <source>
        <dbReference type="EMBL" id="OIQ99058.1"/>
    </source>
</evidence>
<sequence length="205" mass="21679">MLTAIDLACIRGDRRLFAGLGFTLEPGGRLHVTGENGSGKTSLLRILCGLSPAEAGVVRWQDVAIAGLGDEYHKVVLYLGHHNALKEELTALENLLATSALAGVAVGDAEGRELLRRVGLVGREDLPVRFLSQGQKRRVALSRLLWSPAPLWVLDEPYVALDSAAVAWLAEIIGAHIAGGGMVVLTSHQEVAIAGGVVQTLRLAA</sequence>
<keyword evidence="8" id="KW-0378">Hydrolase</keyword>
<evidence type="ECO:0000256" key="1">
    <source>
        <dbReference type="ARBA" id="ARBA00022448"/>
    </source>
</evidence>
<dbReference type="PANTHER" id="PTHR43499">
    <property type="entry name" value="ABC TRANSPORTER I FAMILY MEMBER 1"/>
    <property type="match status" value="1"/>
</dbReference>
<dbReference type="NCBIfam" id="NF010061">
    <property type="entry name" value="PRK13538.1"/>
    <property type="match status" value="1"/>
</dbReference>
<dbReference type="InterPro" id="IPR017871">
    <property type="entry name" value="ABC_transporter-like_CS"/>
</dbReference>
<evidence type="ECO:0000256" key="2">
    <source>
        <dbReference type="ARBA" id="ARBA00022741"/>
    </source>
</evidence>
<keyword evidence="3" id="KW-0201">Cytochrome c-type biogenesis</keyword>
<gene>
    <name evidence="8" type="primary">ccmA_6</name>
    <name evidence="8" type="ORF">GALL_189720</name>
</gene>
<feature type="domain" description="ABC transporter" evidence="7">
    <location>
        <begin position="2"/>
        <end position="204"/>
    </location>
</feature>
<keyword evidence="1" id="KW-0813">Transport</keyword>
<dbReference type="Pfam" id="PF00005">
    <property type="entry name" value="ABC_tran"/>
    <property type="match status" value="1"/>
</dbReference>
<proteinExistence type="predicted"/>
<keyword evidence="2" id="KW-0547">Nucleotide-binding</keyword>
<dbReference type="GO" id="GO:0005524">
    <property type="term" value="F:ATP binding"/>
    <property type="evidence" value="ECO:0007669"/>
    <property type="project" value="UniProtKB-KW"/>
</dbReference>
<reference evidence="8" key="1">
    <citation type="submission" date="2016-10" db="EMBL/GenBank/DDBJ databases">
        <title>Sequence of Gallionella enrichment culture.</title>
        <authorList>
            <person name="Poehlein A."/>
            <person name="Muehling M."/>
            <person name="Daniel R."/>
        </authorList>
    </citation>
    <scope>NUCLEOTIDE SEQUENCE</scope>
</reference>
<dbReference type="EMBL" id="MLJW01000111">
    <property type="protein sequence ID" value="OIQ99058.1"/>
    <property type="molecule type" value="Genomic_DNA"/>
</dbReference>